<dbReference type="GO" id="GO:0005829">
    <property type="term" value="C:cytosol"/>
    <property type="evidence" value="ECO:0007669"/>
    <property type="project" value="TreeGrafter"/>
</dbReference>
<dbReference type="Pfam" id="PF03358">
    <property type="entry name" value="FMN_red"/>
    <property type="match status" value="1"/>
</dbReference>
<dbReference type="Gene3D" id="3.40.50.360">
    <property type="match status" value="1"/>
</dbReference>
<reference evidence="2" key="1">
    <citation type="submission" date="2018-05" db="EMBL/GenBank/DDBJ databases">
        <authorList>
            <person name="Lanie J.A."/>
            <person name="Ng W.-L."/>
            <person name="Kazmierczak K.M."/>
            <person name="Andrzejewski T.M."/>
            <person name="Davidsen T.M."/>
            <person name="Wayne K.J."/>
            <person name="Tettelin H."/>
            <person name="Glass J.I."/>
            <person name="Rusch D."/>
            <person name="Podicherti R."/>
            <person name="Tsui H.-C.T."/>
            <person name="Winkler M.E."/>
        </authorList>
    </citation>
    <scope>NUCLEOTIDE SEQUENCE</scope>
</reference>
<dbReference type="PANTHER" id="PTHR30543:SF21">
    <property type="entry name" value="NAD(P)H-DEPENDENT FMN REDUCTASE LOT6"/>
    <property type="match status" value="1"/>
</dbReference>
<feature type="domain" description="NADPH-dependent FMN reductase-like" evidence="1">
    <location>
        <begin position="2"/>
        <end position="77"/>
    </location>
</feature>
<evidence type="ECO:0000259" key="1">
    <source>
        <dbReference type="Pfam" id="PF03358"/>
    </source>
</evidence>
<dbReference type="AlphaFoldDB" id="A0A382GSP0"/>
<proteinExistence type="predicted"/>
<gene>
    <name evidence="2" type="ORF">METZ01_LOCUS230990</name>
</gene>
<accession>A0A382GSP0</accession>
<dbReference type="InterPro" id="IPR050712">
    <property type="entry name" value="NAD(P)H-dep_reductase"/>
</dbReference>
<dbReference type="GO" id="GO:0010181">
    <property type="term" value="F:FMN binding"/>
    <property type="evidence" value="ECO:0007669"/>
    <property type="project" value="TreeGrafter"/>
</dbReference>
<sequence length="77" mass="8530">MIISGICGSLRNESWNKLLLEIFLEKISKNSDFKTDIIDVSKFPLYNADIEAKGLPESVLSAKEKVANSDLIIFASP</sequence>
<evidence type="ECO:0000313" key="2">
    <source>
        <dbReference type="EMBL" id="SVB78136.1"/>
    </source>
</evidence>
<dbReference type="InterPro" id="IPR005025">
    <property type="entry name" value="FMN_Rdtase-like_dom"/>
</dbReference>
<protein>
    <recommendedName>
        <fullName evidence="1">NADPH-dependent FMN reductase-like domain-containing protein</fullName>
    </recommendedName>
</protein>
<organism evidence="2">
    <name type="scientific">marine metagenome</name>
    <dbReference type="NCBI Taxonomy" id="408172"/>
    <lineage>
        <taxon>unclassified sequences</taxon>
        <taxon>metagenomes</taxon>
        <taxon>ecological metagenomes</taxon>
    </lineage>
</organism>
<feature type="non-terminal residue" evidence="2">
    <location>
        <position position="77"/>
    </location>
</feature>
<dbReference type="SUPFAM" id="SSF52218">
    <property type="entry name" value="Flavoproteins"/>
    <property type="match status" value="1"/>
</dbReference>
<name>A0A382GSP0_9ZZZZ</name>
<dbReference type="InterPro" id="IPR029039">
    <property type="entry name" value="Flavoprotein-like_sf"/>
</dbReference>
<dbReference type="GO" id="GO:0016491">
    <property type="term" value="F:oxidoreductase activity"/>
    <property type="evidence" value="ECO:0007669"/>
    <property type="project" value="InterPro"/>
</dbReference>
<dbReference type="EMBL" id="UINC01057215">
    <property type="protein sequence ID" value="SVB78136.1"/>
    <property type="molecule type" value="Genomic_DNA"/>
</dbReference>
<dbReference type="PANTHER" id="PTHR30543">
    <property type="entry name" value="CHROMATE REDUCTASE"/>
    <property type="match status" value="1"/>
</dbReference>